<dbReference type="Proteomes" id="UP000038040">
    <property type="component" value="Unplaced"/>
</dbReference>
<dbReference type="EMBL" id="UYYG01000059">
    <property type="protein sequence ID" value="VDN52432.1"/>
    <property type="molecule type" value="Genomic_DNA"/>
</dbReference>
<reference evidence="6" key="1">
    <citation type="submission" date="2017-02" db="UniProtKB">
        <authorList>
            <consortium name="WormBaseParasite"/>
        </authorList>
    </citation>
    <scope>IDENTIFICATION</scope>
</reference>
<dbReference type="Pfam" id="PF14719">
    <property type="entry name" value="PID_2"/>
    <property type="match status" value="1"/>
</dbReference>
<keyword evidence="5" id="KW-1185">Reference proteome</keyword>
<evidence type="ECO:0000259" key="2">
    <source>
        <dbReference type="Pfam" id="PF14719"/>
    </source>
</evidence>
<organism evidence="4 6">
    <name type="scientific">Dracunculus medinensis</name>
    <name type="common">Guinea worm</name>
    <dbReference type="NCBI Taxonomy" id="318479"/>
    <lineage>
        <taxon>Eukaryota</taxon>
        <taxon>Metazoa</taxon>
        <taxon>Ecdysozoa</taxon>
        <taxon>Nematoda</taxon>
        <taxon>Chromadorea</taxon>
        <taxon>Rhabditida</taxon>
        <taxon>Spirurina</taxon>
        <taxon>Dracunculoidea</taxon>
        <taxon>Dracunculidae</taxon>
        <taxon>Dracunculus</taxon>
    </lineage>
</organism>
<dbReference type="AlphaFoldDB" id="A0A0N4UKW3"/>
<accession>A0A0N4UKW3</accession>
<evidence type="ECO:0000256" key="1">
    <source>
        <dbReference type="SAM" id="MobiDB-lite"/>
    </source>
</evidence>
<dbReference type="OrthoDB" id="5962185at2759"/>
<feature type="domain" description="PID" evidence="2">
    <location>
        <begin position="25"/>
        <end position="58"/>
    </location>
</feature>
<evidence type="ECO:0000313" key="6">
    <source>
        <dbReference type="WBParaSite" id="DME_0000839901-mRNA-1"/>
    </source>
</evidence>
<reference evidence="3 5" key="2">
    <citation type="submission" date="2018-11" db="EMBL/GenBank/DDBJ databases">
        <authorList>
            <consortium name="Pathogen Informatics"/>
        </authorList>
    </citation>
    <scope>NUCLEOTIDE SEQUENCE [LARGE SCALE GENOMIC DNA]</scope>
</reference>
<feature type="region of interest" description="Disordered" evidence="1">
    <location>
        <begin position="190"/>
        <end position="216"/>
    </location>
</feature>
<dbReference type="Proteomes" id="UP000274756">
    <property type="component" value="Unassembled WGS sequence"/>
</dbReference>
<dbReference type="WBParaSite" id="DME_0000839901-mRNA-1">
    <property type="protein sequence ID" value="DME_0000839901-mRNA-1"/>
    <property type="gene ID" value="DME_0000839901"/>
</dbReference>
<proteinExistence type="predicted"/>
<gene>
    <name evidence="3" type="ORF">DME_LOCUS2405</name>
</gene>
<evidence type="ECO:0000313" key="4">
    <source>
        <dbReference type="Proteomes" id="UP000038040"/>
    </source>
</evidence>
<sequence>MHSEIVILNDGLKFSNQAHRSFIISIHRKLLLQTGILNFRPPVNRSKSAPRLGSIDEEDELLENEGLAEEQRLINQLLIEALIFFSFQDDLSDIESLCYRKTPIGDEDCSNSVASTSSSCSPFSIQDSLNYHEEIVEANIDDGSSNNMVKLSKTACKIPSTELDVLPRKPNTYRKKIRKRLCSYQEDSISDESGYHDVSNSDGDLNLDDIESNDDEYEEQVTLYL</sequence>
<name>A0A0N4UKW3_DRAME</name>
<feature type="compositionally biased region" description="Acidic residues" evidence="1">
    <location>
        <begin position="205"/>
        <end position="216"/>
    </location>
</feature>
<evidence type="ECO:0000313" key="5">
    <source>
        <dbReference type="Proteomes" id="UP000274756"/>
    </source>
</evidence>
<dbReference type="InterPro" id="IPR006020">
    <property type="entry name" value="PTB/PI_dom"/>
</dbReference>
<protein>
    <submittedName>
        <fullName evidence="6">PID domain-containing protein</fullName>
    </submittedName>
</protein>
<evidence type="ECO:0000313" key="3">
    <source>
        <dbReference type="EMBL" id="VDN52432.1"/>
    </source>
</evidence>